<feature type="domain" description="NB-ARC" evidence="6">
    <location>
        <begin position="164"/>
        <end position="325"/>
    </location>
</feature>
<protein>
    <recommendedName>
        <fullName evidence="10">NB-ARC domain-containing protein</fullName>
    </recommendedName>
</protein>
<dbReference type="SUPFAM" id="SSF52058">
    <property type="entry name" value="L domain-like"/>
    <property type="match status" value="1"/>
</dbReference>
<evidence type="ECO:0000259" key="6">
    <source>
        <dbReference type="Pfam" id="PF00931"/>
    </source>
</evidence>
<gene>
    <name evidence="8" type="ORF">ACH5RR_032218</name>
</gene>
<dbReference type="EMBL" id="JBJUIK010000013">
    <property type="protein sequence ID" value="KAL3506836.1"/>
    <property type="molecule type" value="Genomic_DNA"/>
</dbReference>
<reference evidence="8 9" key="1">
    <citation type="submission" date="2024-11" db="EMBL/GenBank/DDBJ databases">
        <title>A near-complete genome assembly of Cinchona calisaya.</title>
        <authorList>
            <person name="Lian D.C."/>
            <person name="Zhao X.W."/>
            <person name="Wei L."/>
        </authorList>
    </citation>
    <scope>NUCLEOTIDE SEQUENCE [LARGE SCALE GENOMIC DNA]</scope>
    <source>
        <tissue evidence="8">Nenye</tissue>
    </source>
</reference>
<evidence type="ECO:0000256" key="4">
    <source>
        <dbReference type="ARBA" id="ARBA00022821"/>
    </source>
</evidence>
<keyword evidence="4" id="KW-0611">Plant defense</keyword>
<dbReference type="Gene3D" id="3.80.10.10">
    <property type="entry name" value="Ribonuclease Inhibitor"/>
    <property type="match status" value="2"/>
</dbReference>
<dbReference type="InterPro" id="IPR032675">
    <property type="entry name" value="LRR_dom_sf"/>
</dbReference>
<dbReference type="SMART" id="SM00369">
    <property type="entry name" value="LRR_TYP"/>
    <property type="match status" value="2"/>
</dbReference>
<dbReference type="Proteomes" id="UP001630127">
    <property type="component" value="Unassembled WGS sequence"/>
</dbReference>
<dbReference type="InterPro" id="IPR027417">
    <property type="entry name" value="P-loop_NTPase"/>
</dbReference>
<feature type="domain" description="Disease resistance protein At4g27190-like leucine-rich repeats" evidence="7">
    <location>
        <begin position="872"/>
        <end position="975"/>
    </location>
</feature>
<dbReference type="PANTHER" id="PTHR33463">
    <property type="entry name" value="NB-ARC DOMAIN-CONTAINING PROTEIN-RELATED"/>
    <property type="match status" value="1"/>
</dbReference>
<name>A0ABD2YIU7_9GENT</name>
<evidence type="ECO:0000313" key="8">
    <source>
        <dbReference type="EMBL" id="KAL3506836.1"/>
    </source>
</evidence>
<dbReference type="InterPro" id="IPR050905">
    <property type="entry name" value="Plant_NBS-LRR"/>
</dbReference>
<comment type="caution">
    <text evidence="8">The sequence shown here is derived from an EMBL/GenBank/DDBJ whole genome shotgun (WGS) entry which is preliminary data.</text>
</comment>
<dbReference type="GO" id="GO:0006952">
    <property type="term" value="P:defense response"/>
    <property type="evidence" value="ECO:0007669"/>
    <property type="project" value="UniProtKB-KW"/>
</dbReference>
<evidence type="ECO:0000313" key="9">
    <source>
        <dbReference type="Proteomes" id="UP001630127"/>
    </source>
</evidence>
<keyword evidence="9" id="KW-1185">Reference proteome</keyword>
<keyword evidence="2" id="KW-0433">Leucine-rich repeat</keyword>
<keyword evidence="5" id="KW-0547">Nucleotide-binding</keyword>
<dbReference type="PANTHER" id="PTHR33463:SF186">
    <property type="entry name" value="NB-ARC DOMAIN-CONTAINING PROTEIN"/>
    <property type="match status" value="1"/>
</dbReference>
<dbReference type="InterPro" id="IPR042197">
    <property type="entry name" value="Apaf_helical"/>
</dbReference>
<dbReference type="InterPro" id="IPR001611">
    <property type="entry name" value="Leu-rich_rpt"/>
</dbReference>
<dbReference type="SUPFAM" id="SSF52540">
    <property type="entry name" value="P-loop containing nucleoside triphosphate hydrolases"/>
    <property type="match status" value="1"/>
</dbReference>
<dbReference type="Pfam" id="PF00931">
    <property type="entry name" value="NB-ARC"/>
    <property type="match status" value="1"/>
</dbReference>
<dbReference type="PRINTS" id="PR00364">
    <property type="entry name" value="DISEASERSIST"/>
</dbReference>
<evidence type="ECO:0000256" key="2">
    <source>
        <dbReference type="ARBA" id="ARBA00022614"/>
    </source>
</evidence>
<dbReference type="Gene3D" id="3.40.50.300">
    <property type="entry name" value="P-loop containing nucleotide triphosphate hydrolases"/>
    <property type="match status" value="1"/>
</dbReference>
<organism evidence="8 9">
    <name type="scientific">Cinchona calisaya</name>
    <dbReference type="NCBI Taxonomy" id="153742"/>
    <lineage>
        <taxon>Eukaryota</taxon>
        <taxon>Viridiplantae</taxon>
        <taxon>Streptophyta</taxon>
        <taxon>Embryophyta</taxon>
        <taxon>Tracheophyta</taxon>
        <taxon>Spermatophyta</taxon>
        <taxon>Magnoliopsida</taxon>
        <taxon>eudicotyledons</taxon>
        <taxon>Gunneridae</taxon>
        <taxon>Pentapetalae</taxon>
        <taxon>asterids</taxon>
        <taxon>lamiids</taxon>
        <taxon>Gentianales</taxon>
        <taxon>Rubiaceae</taxon>
        <taxon>Cinchonoideae</taxon>
        <taxon>Cinchoneae</taxon>
        <taxon>Cinchona</taxon>
    </lineage>
</organism>
<evidence type="ECO:0000256" key="3">
    <source>
        <dbReference type="ARBA" id="ARBA00022737"/>
    </source>
</evidence>
<sequence>MPSVEASIAGGSIGPCFQTIPGAFMYLKGKYDSVKKIEKNFQRLVEEEERFLATKSTLEERISRKEIHLEPTPEAITWLQQVGKMETEVQGLKTKYENVHNCLCGMWPFFKLMKLSKDITKKTEELNKLKMQIDINNALMEKKPEAVEIKLSGGEDDIPLSLAETVEKLLKFLADEDVSRIAMWGMAGVGKSTILRSLNDKAYEIGMFDTIIWVRVQEQDTLKNIQLDIMARLKLTAQSSDSTEHVADIISRALEKLNYLLLLDQLLGDLNLNDVGIREKHKRGKVVVASRGKLDCARMNIHRLIKVSKLSDGDSWELFRKTAGHFADHPHLTGTAVQILKQLGGLPFAIKAVATRLKDQPEPVWNDALWALQSPNVSEGHWKELYKAFEFSYNRLPDDWKKCLLYGALFPDDYEIDQDYLTECWRSEQFIPAVKFVGENNDRLLRASRDRGHSIVQALTEASLFELSTRTNCLTMPTPFRKIALTFPYPQEGCSSLLVRGKEALYSPPEVNEWRDARWISLMCNEISSLNQGPECPKTTTLLLQRNKQLVTIHDFFFTCMTELRVLDLYHTKIKSLPPSVIHLVNLKSLYLNECRHLVSLSEDLRKLTSLEILDVQDTGLQSLPIEVAQLVSLRCLRASFVYKLHKPRSNGKHHVGIANEENQQIGKIIPSNLISELHRLEELTIIIDPREQCWNHTMRSVVDEIIRLESLTFLFLYFPDTSILTSFTNNSRSWNNNRIRWQANSFRAFRIIVGSKGRSEKIGLYSSRGRAERHLIFSADENVCCQAIQKVLRQSSAFELIGNQAIQNLSDIDVKCMESLEVCVIEDCDQICSIIMGISDKEKNAFPFLEKLHLVNLKSLSCIWDGSAGPKSFSNLTILTVHQCHKMTKLFSCGVVENLIKLRHVTIQNCSGVEEVIETDEALTEVAQNLTGFLPKLEILELADLPRLVSICKNESLDWRSLQKLEIIECSNLNIWSKGMYNAKHLSRIECTEKWWGKLQLPDGIKSRLTKRCYFIQEEPPSVYYTPREDGNYQDTDLRNLAKVLEENRMRHGNAISEAASSSMSAP</sequence>
<dbReference type="GO" id="GO:0051707">
    <property type="term" value="P:response to other organism"/>
    <property type="evidence" value="ECO:0007669"/>
    <property type="project" value="UniProtKB-ARBA"/>
</dbReference>
<comment type="similarity">
    <text evidence="1">Belongs to the disease resistance NB-LRR family.</text>
</comment>
<keyword evidence="3" id="KW-0677">Repeat</keyword>
<dbReference type="Gene3D" id="1.10.8.430">
    <property type="entry name" value="Helical domain of apoptotic protease-activating factors"/>
    <property type="match status" value="1"/>
</dbReference>
<evidence type="ECO:0000259" key="7">
    <source>
        <dbReference type="Pfam" id="PF23247"/>
    </source>
</evidence>
<dbReference type="Pfam" id="PF23247">
    <property type="entry name" value="LRR_RPS2"/>
    <property type="match status" value="1"/>
</dbReference>
<dbReference type="InterPro" id="IPR003591">
    <property type="entry name" value="Leu-rich_rpt_typical-subtyp"/>
</dbReference>
<dbReference type="Pfam" id="PF13855">
    <property type="entry name" value="LRR_8"/>
    <property type="match status" value="1"/>
</dbReference>
<evidence type="ECO:0008006" key="10">
    <source>
        <dbReference type="Google" id="ProtNLM"/>
    </source>
</evidence>
<dbReference type="AlphaFoldDB" id="A0ABD2YIU7"/>
<evidence type="ECO:0000256" key="1">
    <source>
        <dbReference type="ARBA" id="ARBA00008894"/>
    </source>
</evidence>
<keyword evidence="5" id="KW-0067">ATP-binding</keyword>
<proteinExistence type="inferred from homology"/>
<evidence type="ECO:0000256" key="5">
    <source>
        <dbReference type="ARBA" id="ARBA00022840"/>
    </source>
</evidence>
<dbReference type="GO" id="GO:0005524">
    <property type="term" value="F:ATP binding"/>
    <property type="evidence" value="ECO:0007669"/>
    <property type="project" value="UniProtKB-KW"/>
</dbReference>
<dbReference type="InterPro" id="IPR002182">
    <property type="entry name" value="NB-ARC"/>
</dbReference>
<accession>A0ABD2YIU7</accession>
<dbReference type="InterPro" id="IPR057135">
    <property type="entry name" value="At4g27190-like_LRR"/>
</dbReference>